<protein>
    <submittedName>
        <fullName evidence="2">Uncharacterized protein</fullName>
    </submittedName>
</protein>
<feature type="region of interest" description="Disordered" evidence="1">
    <location>
        <begin position="17"/>
        <end position="39"/>
    </location>
</feature>
<evidence type="ECO:0000313" key="2">
    <source>
        <dbReference type="EMBL" id="SHL48964.1"/>
    </source>
</evidence>
<evidence type="ECO:0000256" key="1">
    <source>
        <dbReference type="SAM" id="MobiDB-lite"/>
    </source>
</evidence>
<organism evidence="2 3">
    <name type="scientific">Roseovarius pacificus</name>
    <dbReference type="NCBI Taxonomy" id="337701"/>
    <lineage>
        <taxon>Bacteria</taxon>
        <taxon>Pseudomonadati</taxon>
        <taxon>Pseudomonadota</taxon>
        <taxon>Alphaproteobacteria</taxon>
        <taxon>Rhodobacterales</taxon>
        <taxon>Roseobacteraceae</taxon>
        <taxon>Roseovarius</taxon>
    </lineage>
</organism>
<dbReference type="Proteomes" id="UP000183974">
    <property type="component" value="Unassembled WGS sequence"/>
</dbReference>
<sequence>MAKMPADFLATVKSWPETQDSICPNGTKPDEQRTMRTTMKKRWMKSVIETSKQQMPALPYQRDVRRAASAASVTGTRRKVRIA</sequence>
<gene>
    <name evidence="2" type="ORF">SAMN05444398_10361</name>
</gene>
<evidence type="ECO:0000313" key="3">
    <source>
        <dbReference type="Proteomes" id="UP000183974"/>
    </source>
</evidence>
<keyword evidence="3" id="KW-1185">Reference proteome</keyword>
<proteinExistence type="predicted"/>
<reference evidence="2 3" key="1">
    <citation type="submission" date="2016-11" db="EMBL/GenBank/DDBJ databases">
        <authorList>
            <person name="Jaros S."/>
            <person name="Januszkiewicz K."/>
            <person name="Wedrychowicz H."/>
        </authorList>
    </citation>
    <scope>NUCLEOTIDE SEQUENCE [LARGE SCALE GENOMIC DNA]</scope>
    <source>
        <strain evidence="2 3">DSM 29589</strain>
    </source>
</reference>
<dbReference type="EMBL" id="FRBR01000003">
    <property type="protein sequence ID" value="SHL48964.1"/>
    <property type="molecule type" value="Genomic_DNA"/>
</dbReference>
<accession>A0A1M7B1Z0</accession>
<dbReference type="AlphaFoldDB" id="A0A1M7B1Z0"/>
<dbReference type="STRING" id="337701.SAMN05444398_10361"/>
<name>A0A1M7B1Z0_9RHOB</name>